<sequence>MRPVKDTPAPMPEALPAPVTDSHTHLDTTAEYTGLAVDDLLQRAGSVGVTRTVQVGCDVESSRWALELAAREPSVVATVALHPNDAARLAERAGRAGLDEALREIETLAGDPRPDVVRAVGETGLDYYRTSEGRGRSAQREAFAAHLAIAARHGRTVVVHDRDAHRPIVEILDAEGVPDRLVMHCFSGDAADARMFLDRGAWLSFPGTVTFPANEALREAFDVAPLDRVLVESDAPFLTPVPRRGWPNASYLVPHTVRFLAERRGIAIAELCAVLVQNTHDAFGGSWPARSAGPDPAR</sequence>
<dbReference type="SUPFAM" id="SSF51556">
    <property type="entry name" value="Metallo-dependent hydrolases"/>
    <property type="match status" value="1"/>
</dbReference>
<dbReference type="InterPro" id="IPR015991">
    <property type="entry name" value="TatD/YcfH-like"/>
</dbReference>
<dbReference type="EMBL" id="VSSQ01008120">
    <property type="protein sequence ID" value="MPM37946.1"/>
    <property type="molecule type" value="Genomic_DNA"/>
</dbReference>
<dbReference type="CDD" id="cd01310">
    <property type="entry name" value="TatD_DNAse"/>
    <property type="match status" value="1"/>
</dbReference>
<feature type="region of interest" description="Disordered" evidence="3">
    <location>
        <begin position="1"/>
        <end position="23"/>
    </location>
</feature>
<dbReference type="EC" id="3.1.-.-" evidence="4"/>
<evidence type="ECO:0000256" key="1">
    <source>
        <dbReference type="ARBA" id="ARBA00022723"/>
    </source>
</evidence>
<comment type="caution">
    <text evidence="4">The sequence shown here is derived from an EMBL/GenBank/DDBJ whole genome shotgun (WGS) entry which is preliminary data.</text>
</comment>
<evidence type="ECO:0000313" key="4">
    <source>
        <dbReference type="EMBL" id="MPM37946.1"/>
    </source>
</evidence>
<dbReference type="Pfam" id="PF01026">
    <property type="entry name" value="TatD_DNase"/>
    <property type="match status" value="1"/>
</dbReference>
<dbReference type="GO" id="GO:0046872">
    <property type="term" value="F:metal ion binding"/>
    <property type="evidence" value="ECO:0007669"/>
    <property type="project" value="UniProtKB-KW"/>
</dbReference>
<keyword evidence="2 4" id="KW-0378">Hydrolase</keyword>
<dbReference type="GO" id="GO:0005829">
    <property type="term" value="C:cytosol"/>
    <property type="evidence" value="ECO:0007669"/>
    <property type="project" value="TreeGrafter"/>
</dbReference>
<dbReference type="GO" id="GO:0004536">
    <property type="term" value="F:DNA nuclease activity"/>
    <property type="evidence" value="ECO:0007669"/>
    <property type="project" value="InterPro"/>
</dbReference>
<organism evidence="4">
    <name type="scientific">bioreactor metagenome</name>
    <dbReference type="NCBI Taxonomy" id="1076179"/>
    <lineage>
        <taxon>unclassified sequences</taxon>
        <taxon>metagenomes</taxon>
        <taxon>ecological metagenomes</taxon>
    </lineage>
</organism>
<protein>
    <submittedName>
        <fullName evidence="4">Putative metal-dependent hydrolase TatD</fullName>
        <ecNumber evidence="4">3.1.-.-</ecNumber>
    </submittedName>
</protein>
<dbReference type="AlphaFoldDB" id="A0A644ZAN1"/>
<reference evidence="4" key="1">
    <citation type="submission" date="2019-08" db="EMBL/GenBank/DDBJ databases">
        <authorList>
            <person name="Kucharzyk K."/>
            <person name="Murdoch R.W."/>
            <person name="Higgins S."/>
            <person name="Loffler F."/>
        </authorList>
    </citation>
    <scope>NUCLEOTIDE SEQUENCE</scope>
</reference>
<dbReference type="InterPro" id="IPR001130">
    <property type="entry name" value="TatD-like"/>
</dbReference>
<evidence type="ECO:0000256" key="2">
    <source>
        <dbReference type="ARBA" id="ARBA00022801"/>
    </source>
</evidence>
<dbReference type="PANTHER" id="PTHR46124">
    <property type="entry name" value="D-AMINOACYL-TRNA DEACYLASE"/>
    <property type="match status" value="1"/>
</dbReference>
<name>A0A644ZAN1_9ZZZZ</name>
<evidence type="ECO:0000256" key="3">
    <source>
        <dbReference type="SAM" id="MobiDB-lite"/>
    </source>
</evidence>
<dbReference type="InterPro" id="IPR032466">
    <property type="entry name" value="Metal_Hydrolase"/>
</dbReference>
<dbReference type="Gene3D" id="3.20.20.140">
    <property type="entry name" value="Metal-dependent hydrolases"/>
    <property type="match status" value="1"/>
</dbReference>
<accession>A0A644ZAN1</accession>
<proteinExistence type="predicted"/>
<dbReference type="FunFam" id="3.20.20.140:FF:000005">
    <property type="entry name" value="TatD family hydrolase"/>
    <property type="match status" value="1"/>
</dbReference>
<keyword evidence="1" id="KW-0479">Metal-binding</keyword>
<dbReference type="GO" id="GO:0016788">
    <property type="term" value="F:hydrolase activity, acting on ester bonds"/>
    <property type="evidence" value="ECO:0007669"/>
    <property type="project" value="InterPro"/>
</dbReference>
<dbReference type="NCBIfam" id="TIGR00010">
    <property type="entry name" value="YchF/TatD family DNA exonuclease"/>
    <property type="match status" value="1"/>
</dbReference>
<gene>
    <name evidence="4" type="primary">tatD_6</name>
    <name evidence="4" type="ORF">SDC9_84568</name>
</gene>
<dbReference type="PIRSF" id="PIRSF005902">
    <property type="entry name" value="DNase_TatD"/>
    <property type="match status" value="1"/>
</dbReference>
<dbReference type="PANTHER" id="PTHR46124:SF2">
    <property type="entry name" value="D-AMINOACYL-TRNA DEACYLASE"/>
    <property type="match status" value="1"/>
</dbReference>